<dbReference type="AlphaFoldDB" id="A0A2B4S1Y1"/>
<dbReference type="EMBL" id="LSMT01000208">
    <property type="protein sequence ID" value="PFX23416.1"/>
    <property type="molecule type" value="Genomic_DNA"/>
</dbReference>
<reference evidence="4" key="1">
    <citation type="journal article" date="2017" name="bioRxiv">
        <title>Comparative analysis of the genomes of Stylophora pistillata and Acropora digitifera provides evidence for extensive differences between species of corals.</title>
        <authorList>
            <person name="Voolstra C.R."/>
            <person name="Li Y."/>
            <person name="Liew Y.J."/>
            <person name="Baumgarten S."/>
            <person name="Zoccola D."/>
            <person name="Flot J.-F."/>
            <person name="Tambutte S."/>
            <person name="Allemand D."/>
            <person name="Aranda M."/>
        </authorList>
    </citation>
    <scope>NUCLEOTIDE SEQUENCE [LARGE SCALE GENOMIC DNA]</scope>
</reference>
<evidence type="ECO:0000313" key="4">
    <source>
        <dbReference type="Proteomes" id="UP000225706"/>
    </source>
</evidence>
<evidence type="ECO:0000256" key="1">
    <source>
        <dbReference type="SAM" id="Coils"/>
    </source>
</evidence>
<feature type="compositionally biased region" description="Basic and acidic residues" evidence="2">
    <location>
        <begin position="134"/>
        <end position="159"/>
    </location>
</feature>
<protein>
    <submittedName>
        <fullName evidence="3">Uncharacterized protein</fullName>
    </submittedName>
</protein>
<sequence>MLIILVLPYFPDAADKVEELVSPHLRNGFISLENFVQILDSAPIPSELSARAAQRLKVGLLKSAKSAYEHFCLADSAMDKINSEAENELQNVLVQQKSIADRFHQTEQHLAKLRENIKVLQQEYDEAKQQLNNEESKLETARESLRERNRQLEKAEKDRTGGTFVSGAVGLLLFGPFGAVAGVAAGYAAGSHNVSNAEQAINEASSRVAHIKGRIDNKEDELSNLINETAEGGQRKIQESQELELLRAKKAEIKESRKRLANLSVPIKSCTFLVNMTTARAKMMADEANGQLPDIETMLPPLKAVAEDLSDEALSNCKLLSGSFNVWKF</sequence>
<organism evidence="3 4">
    <name type="scientific">Stylophora pistillata</name>
    <name type="common">Smooth cauliflower coral</name>
    <dbReference type="NCBI Taxonomy" id="50429"/>
    <lineage>
        <taxon>Eukaryota</taxon>
        <taxon>Metazoa</taxon>
        <taxon>Cnidaria</taxon>
        <taxon>Anthozoa</taxon>
        <taxon>Hexacorallia</taxon>
        <taxon>Scleractinia</taxon>
        <taxon>Astrocoeniina</taxon>
        <taxon>Pocilloporidae</taxon>
        <taxon>Stylophora</taxon>
    </lineage>
</organism>
<dbReference type="Gene3D" id="1.20.1170.10">
    <property type="match status" value="1"/>
</dbReference>
<accession>A0A2B4S1Y1</accession>
<feature type="region of interest" description="Disordered" evidence="2">
    <location>
        <begin position="130"/>
        <end position="159"/>
    </location>
</feature>
<dbReference type="SUPFAM" id="SSF58100">
    <property type="entry name" value="Bacterial hemolysins"/>
    <property type="match status" value="1"/>
</dbReference>
<dbReference type="Proteomes" id="UP000225706">
    <property type="component" value="Unassembled WGS sequence"/>
</dbReference>
<feature type="coiled-coil region" evidence="1">
    <location>
        <begin position="201"/>
        <end position="263"/>
    </location>
</feature>
<evidence type="ECO:0000313" key="3">
    <source>
        <dbReference type="EMBL" id="PFX23416.1"/>
    </source>
</evidence>
<comment type="caution">
    <text evidence="3">The sequence shown here is derived from an EMBL/GenBank/DDBJ whole genome shotgun (WGS) entry which is preliminary data.</text>
</comment>
<evidence type="ECO:0000256" key="2">
    <source>
        <dbReference type="SAM" id="MobiDB-lite"/>
    </source>
</evidence>
<keyword evidence="4" id="KW-1185">Reference proteome</keyword>
<dbReference type="SUPFAM" id="SSF57997">
    <property type="entry name" value="Tropomyosin"/>
    <property type="match status" value="1"/>
</dbReference>
<name>A0A2B4S1Y1_STYPI</name>
<proteinExistence type="predicted"/>
<gene>
    <name evidence="3" type="ORF">AWC38_SpisGene12033</name>
</gene>
<keyword evidence="1" id="KW-0175">Coiled coil</keyword>